<reference evidence="4 5" key="1">
    <citation type="submission" date="2021-05" db="EMBL/GenBank/DDBJ databases">
        <title>Novel Bacillus species.</title>
        <authorList>
            <person name="Liu G."/>
        </authorList>
    </citation>
    <scope>NUCLEOTIDE SEQUENCE [LARGE SCALE GENOMIC DNA]</scope>
    <source>
        <strain evidence="5">FJAT-49780</strain>
    </source>
</reference>
<evidence type="ECO:0000313" key="4">
    <source>
        <dbReference type="EMBL" id="MBS4193764.1"/>
    </source>
</evidence>
<evidence type="ECO:0000256" key="1">
    <source>
        <dbReference type="ARBA" id="ARBA00002486"/>
    </source>
</evidence>
<name>A0A942TC27_9BACI</name>
<evidence type="ECO:0000313" key="5">
    <source>
        <dbReference type="Proteomes" id="UP000681414"/>
    </source>
</evidence>
<keyword evidence="3" id="KW-0859">Xylose metabolism</keyword>
<dbReference type="SUPFAM" id="SSF53067">
    <property type="entry name" value="Actin-like ATPase domain"/>
    <property type="match status" value="1"/>
</dbReference>
<dbReference type="InterPro" id="IPR000600">
    <property type="entry name" value="ROK"/>
</dbReference>
<dbReference type="AlphaFoldDB" id="A0A942TC27"/>
<dbReference type="Proteomes" id="UP000681414">
    <property type="component" value="Unassembled WGS sequence"/>
</dbReference>
<comment type="function">
    <text evidence="1">Transcriptional repressor of xylose-utilizing enzymes.</text>
</comment>
<dbReference type="EMBL" id="JAGYPG010000001">
    <property type="protein sequence ID" value="MBS4193764.1"/>
    <property type="molecule type" value="Genomic_DNA"/>
</dbReference>
<dbReference type="Gene3D" id="1.10.10.10">
    <property type="entry name" value="Winged helix-like DNA-binding domain superfamily/Winged helix DNA-binding domain"/>
    <property type="match status" value="1"/>
</dbReference>
<dbReference type="SUPFAM" id="SSF46785">
    <property type="entry name" value="Winged helix' DNA-binding domain"/>
    <property type="match status" value="1"/>
</dbReference>
<dbReference type="Pfam" id="PF00480">
    <property type="entry name" value="ROK"/>
    <property type="match status" value="1"/>
</dbReference>
<dbReference type="CDD" id="cd24076">
    <property type="entry name" value="ASKHA_ATPase_ROK_BsXylR-like"/>
    <property type="match status" value="1"/>
</dbReference>
<comment type="similarity">
    <text evidence="2">Belongs to the ROK (NagC/XylR) family.</text>
</comment>
<gene>
    <name evidence="4" type="ORF">KHA97_01600</name>
</gene>
<keyword evidence="5" id="KW-1185">Reference proteome</keyword>
<dbReference type="InterPro" id="IPR043129">
    <property type="entry name" value="ATPase_NBD"/>
</dbReference>
<dbReference type="InterPro" id="IPR036390">
    <property type="entry name" value="WH_DNA-bd_sf"/>
</dbReference>
<evidence type="ECO:0000256" key="2">
    <source>
        <dbReference type="ARBA" id="ARBA00006479"/>
    </source>
</evidence>
<protein>
    <submittedName>
        <fullName evidence="4">ROK family transcriptional regulator</fullName>
    </submittedName>
</protein>
<dbReference type="Gene3D" id="3.30.420.40">
    <property type="match status" value="2"/>
</dbReference>
<dbReference type="PANTHER" id="PTHR18964:SF149">
    <property type="entry name" value="BIFUNCTIONAL UDP-N-ACETYLGLUCOSAMINE 2-EPIMERASE_N-ACETYLMANNOSAMINE KINASE"/>
    <property type="match status" value="1"/>
</dbReference>
<dbReference type="GO" id="GO:0042732">
    <property type="term" value="P:D-xylose metabolic process"/>
    <property type="evidence" value="ECO:0007669"/>
    <property type="project" value="UniProtKB-KW"/>
</dbReference>
<comment type="caution">
    <text evidence="4">The sequence shown here is derived from an EMBL/GenBank/DDBJ whole genome shotgun (WGS) entry which is preliminary data.</text>
</comment>
<dbReference type="RefSeq" id="WP_213123006.1">
    <property type="nucleotide sequence ID" value="NZ_JAGYPG010000001.1"/>
</dbReference>
<accession>A0A942TC27</accession>
<proteinExistence type="inferred from homology"/>
<keyword evidence="3" id="KW-0119">Carbohydrate metabolism</keyword>
<organism evidence="4 5">
    <name type="scientific">Lederbergia citri</name>
    <dbReference type="NCBI Taxonomy" id="2833580"/>
    <lineage>
        <taxon>Bacteria</taxon>
        <taxon>Bacillati</taxon>
        <taxon>Bacillota</taxon>
        <taxon>Bacilli</taxon>
        <taxon>Bacillales</taxon>
        <taxon>Bacillaceae</taxon>
        <taxon>Lederbergia</taxon>
    </lineage>
</organism>
<sequence>MSSTWNQQLIKKENKTIVLHSIIQYAPISRADIALRSGLNKGTVSTLVAELIDEQLIIETGPGISSGGRRPVMLVFNEQAGCTIGIDLGVNYILGILTDLQGNILERKMQTFIPTSFEQTLKLICENIEELRSIAPKTPYGIVGIGIGAPGIVDNNSSVVLAPNLGWKNSSIKGVIEEAFQIPVVIENEANAGAYGEKMFGLGKNVDNLVYISTGIGIGTGIIMNEKLYRGSSGFSGEFGHMTIKMNGETCRCGNIGCWELYASEQYVIQNAVKLQIVKEDKANIEQIIKLAQDENEHAVQLLKETAVHLGIGIVNIVHALNPQKIIIGNRLSGAKPWMEETVQHYVKNRAMTSHQTEVKVQFSEPSFPATALGVAAFSVEHFLKKSLDKITS</sequence>
<evidence type="ECO:0000256" key="3">
    <source>
        <dbReference type="ARBA" id="ARBA00022629"/>
    </source>
</evidence>
<dbReference type="InterPro" id="IPR036388">
    <property type="entry name" value="WH-like_DNA-bd_sf"/>
</dbReference>
<dbReference type="PANTHER" id="PTHR18964">
    <property type="entry name" value="ROK (REPRESSOR, ORF, KINASE) FAMILY"/>
    <property type="match status" value="1"/>
</dbReference>